<dbReference type="InterPro" id="IPR052578">
    <property type="entry name" value="PI_Transfer_CRAL-TRIO"/>
</dbReference>
<dbReference type="PANTHER" id="PTHR45824:SF29">
    <property type="entry name" value="GH16843P"/>
    <property type="match status" value="1"/>
</dbReference>
<dbReference type="Proteomes" id="UP000193642">
    <property type="component" value="Unassembled WGS sequence"/>
</dbReference>
<proteinExistence type="predicted"/>
<dbReference type="GO" id="GO:0008526">
    <property type="term" value="F:phosphatidylinositol transfer activity"/>
    <property type="evidence" value="ECO:0007669"/>
    <property type="project" value="TreeGrafter"/>
</dbReference>
<comment type="caution">
    <text evidence="2">The sequence shown here is derived from an EMBL/GenBank/DDBJ whole genome shotgun (WGS) entry which is preliminary data.</text>
</comment>
<protein>
    <submittedName>
        <fullName evidence="2">CRAL/TRIO domain-containing protein</fullName>
    </submittedName>
</protein>
<dbReference type="Gene3D" id="3.40.525.10">
    <property type="entry name" value="CRAL-TRIO lipid binding domain"/>
    <property type="match status" value="1"/>
</dbReference>
<dbReference type="OrthoDB" id="75724at2759"/>
<dbReference type="CDD" id="cd00170">
    <property type="entry name" value="SEC14"/>
    <property type="match status" value="1"/>
</dbReference>
<evidence type="ECO:0000313" key="3">
    <source>
        <dbReference type="Proteomes" id="UP000193642"/>
    </source>
</evidence>
<dbReference type="InterPro" id="IPR001251">
    <property type="entry name" value="CRAL-TRIO_dom"/>
</dbReference>
<reference evidence="2 3" key="1">
    <citation type="submission" date="2016-07" db="EMBL/GenBank/DDBJ databases">
        <title>Pervasive Adenine N6-methylation of Active Genes in Fungi.</title>
        <authorList>
            <consortium name="DOE Joint Genome Institute"/>
            <person name="Mondo S.J."/>
            <person name="Dannebaum R.O."/>
            <person name="Kuo R.C."/>
            <person name="Labutti K."/>
            <person name="Haridas S."/>
            <person name="Kuo A."/>
            <person name="Salamov A."/>
            <person name="Ahrendt S.R."/>
            <person name="Lipzen A."/>
            <person name="Sullivan W."/>
            <person name="Andreopoulos W.B."/>
            <person name="Clum A."/>
            <person name="Lindquist E."/>
            <person name="Daum C."/>
            <person name="Ramamoorthy G.K."/>
            <person name="Gryganskyi A."/>
            <person name="Culley D."/>
            <person name="Magnuson J.K."/>
            <person name="James T.Y."/>
            <person name="O'Malley M.A."/>
            <person name="Stajich J.E."/>
            <person name="Spatafora J.W."/>
            <person name="Visel A."/>
            <person name="Grigoriev I.V."/>
        </authorList>
    </citation>
    <scope>NUCLEOTIDE SEQUENCE [LARGE SCALE GENOMIC DNA]</scope>
    <source>
        <strain evidence="2 3">JEL800</strain>
    </source>
</reference>
<evidence type="ECO:0000313" key="2">
    <source>
        <dbReference type="EMBL" id="ORY39582.1"/>
    </source>
</evidence>
<dbReference type="EMBL" id="MCGO01000039">
    <property type="protein sequence ID" value="ORY39582.1"/>
    <property type="molecule type" value="Genomic_DNA"/>
</dbReference>
<dbReference type="SMART" id="SM00516">
    <property type="entry name" value="SEC14"/>
    <property type="match status" value="1"/>
</dbReference>
<keyword evidence="3" id="KW-1185">Reference proteome</keyword>
<dbReference type="AlphaFoldDB" id="A0A1Y2BXT6"/>
<feature type="domain" description="CRAL-TRIO" evidence="1">
    <location>
        <begin position="99"/>
        <end position="272"/>
    </location>
</feature>
<dbReference type="PANTHER" id="PTHR45824">
    <property type="entry name" value="GH16843P"/>
    <property type="match status" value="1"/>
</dbReference>
<dbReference type="SUPFAM" id="SSF46938">
    <property type="entry name" value="CRAL/TRIO N-terminal domain"/>
    <property type="match status" value="1"/>
</dbReference>
<name>A0A1Y2BXT6_9FUNG</name>
<dbReference type="InterPro" id="IPR036273">
    <property type="entry name" value="CRAL/TRIO_N_dom_sf"/>
</dbReference>
<dbReference type="Pfam" id="PF00650">
    <property type="entry name" value="CRAL_TRIO"/>
    <property type="match status" value="1"/>
</dbReference>
<gene>
    <name evidence="2" type="ORF">BCR33DRAFT_662230</name>
</gene>
<evidence type="ECO:0000259" key="1">
    <source>
        <dbReference type="PROSITE" id="PS50191"/>
    </source>
</evidence>
<dbReference type="InterPro" id="IPR036865">
    <property type="entry name" value="CRAL-TRIO_dom_sf"/>
</dbReference>
<dbReference type="PROSITE" id="PS50191">
    <property type="entry name" value="CRAL_TRIO"/>
    <property type="match status" value="1"/>
</dbReference>
<organism evidence="2 3">
    <name type="scientific">Rhizoclosmatium globosum</name>
    <dbReference type="NCBI Taxonomy" id="329046"/>
    <lineage>
        <taxon>Eukaryota</taxon>
        <taxon>Fungi</taxon>
        <taxon>Fungi incertae sedis</taxon>
        <taxon>Chytridiomycota</taxon>
        <taxon>Chytridiomycota incertae sedis</taxon>
        <taxon>Chytridiomycetes</taxon>
        <taxon>Chytridiales</taxon>
        <taxon>Chytriomycetaceae</taxon>
        <taxon>Rhizoclosmatium</taxon>
    </lineage>
</organism>
<accession>A0A1Y2BXT6</accession>
<sequence length="284" mass="31884">MPGNPILSPPELPPSQVPVLSAKQQQLIDQLRSRVPQLISSLKGGEEEQERLAQWTDESAATKRYLVDTKWDLEAAAVKLQATLQWRKEYKPDQIQPSEVEEEAVTGKGYISGFDKTGRPTLFIIPARDKSKDPERSLRFLVFLIEKITKLMPKGIEKMAVIVDYAGIGFFNGTPINVATKYLHVLQNHYPERLGVLCVVNPSLFLNGLFTLLKPLMDPVTVAKIHLLAVDKTSAAQQGQQVNSENGPIDLRSIFATSQLPREFGGSFDFQYNHTEYWPAIQRV</sequence>
<dbReference type="SUPFAM" id="SSF52087">
    <property type="entry name" value="CRAL/TRIO domain"/>
    <property type="match status" value="1"/>
</dbReference>